<protein>
    <recommendedName>
        <fullName evidence="9">ATP synthase subunit I</fullName>
    </recommendedName>
</protein>
<accession>A0A1W9KXE3</accession>
<dbReference type="GO" id="GO:0005886">
    <property type="term" value="C:plasma membrane"/>
    <property type="evidence" value="ECO:0007669"/>
    <property type="project" value="UniProtKB-SubCell"/>
</dbReference>
<feature type="transmembrane region" description="Helical" evidence="6">
    <location>
        <begin position="70"/>
        <end position="89"/>
    </location>
</feature>
<name>A0A1W9KXE3_9BURK</name>
<comment type="caution">
    <text evidence="7">The sequence shown here is derived from an EMBL/GenBank/DDBJ whole genome shotgun (WGS) entry which is preliminary data.</text>
</comment>
<evidence type="ECO:0000256" key="2">
    <source>
        <dbReference type="ARBA" id="ARBA00022475"/>
    </source>
</evidence>
<organism evidence="7 8">
    <name type="scientific">Rhodoferax ferrireducens</name>
    <dbReference type="NCBI Taxonomy" id="192843"/>
    <lineage>
        <taxon>Bacteria</taxon>
        <taxon>Pseudomonadati</taxon>
        <taxon>Pseudomonadota</taxon>
        <taxon>Betaproteobacteria</taxon>
        <taxon>Burkholderiales</taxon>
        <taxon>Comamonadaceae</taxon>
        <taxon>Rhodoferax</taxon>
    </lineage>
</organism>
<dbReference type="Proteomes" id="UP000192505">
    <property type="component" value="Unassembled WGS sequence"/>
</dbReference>
<feature type="transmembrane region" description="Helical" evidence="6">
    <location>
        <begin position="42"/>
        <end position="63"/>
    </location>
</feature>
<comment type="subcellular location">
    <subcellularLocation>
        <location evidence="1">Cell membrane</location>
        <topology evidence="1">Multi-pass membrane protein</topology>
    </subcellularLocation>
</comment>
<sequence>MGTIAPSGAQGSEIDDEPDDFVPLTPEQAAVVKAANPATSPWWVVAGQVVLGLVLVGLALALFDQRIAKSVAWGVMAVVVPSALFARGLTSQFAKANVGTAVMSFFVWELVKIVVTLGILFAAHRLVSDLSWPAMLVGLVVTIKVYWLALAFKRQAKPVQVINASWQK</sequence>
<evidence type="ECO:0000256" key="3">
    <source>
        <dbReference type="ARBA" id="ARBA00022692"/>
    </source>
</evidence>
<evidence type="ECO:0000256" key="4">
    <source>
        <dbReference type="ARBA" id="ARBA00022989"/>
    </source>
</evidence>
<dbReference type="InterPro" id="IPR005598">
    <property type="entry name" value="ATP_synth_I"/>
</dbReference>
<evidence type="ECO:0000256" key="6">
    <source>
        <dbReference type="SAM" id="Phobius"/>
    </source>
</evidence>
<gene>
    <name evidence="7" type="ORF">BWK72_07930</name>
</gene>
<reference evidence="7 8" key="1">
    <citation type="submission" date="2017-01" db="EMBL/GenBank/DDBJ databases">
        <title>Novel large sulfur bacteria in the metagenomes of groundwater-fed chemosynthetic microbial mats in the Lake Huron basin.</title>
        <authorList>
            <person name="Sharrar A.M."/>
            <person name="Flood B.E."/>
            <person name="Bailey J.V."/>
            <person name="Jones D.S."/>
            <person name="Biddanda B."/>
            <person name="Ruberg S.A."/>
            <person name="Marcus D.N."/>
            <person name="Dick G.J."/>
        </authorList>
    </citation>
    <scope>NUCLEOTIDE SEQUENCE [LARGE SCALE GENOMIC DNA]</scope>
    <source>
        <strain evidence="7">A7</strain>
    </source>
</reference>
<feature type="transmembrane region" description="Helical" evidence="6">
    <location>
        <begin position="130"/>
        <end position="149"/>
    </location>
</feature>
<proteinExistence type="predicted"/>
<evidence type="ECO:0000256" key="5">
    <source>
        <dbReference type="ARBA" id="ARBA00023136"/>
    </source>
</evidence>
<evidence type="ECO:0008006" key="9">
    <source>
        <dbReference type="Google" id="ProtNLM"/>
    </source>
</evidence>
<evidence type="ECO:0000313" key="8">
    <source>
        <dbReference type="Proteomes" id="UP000192505"/>
    </source>
</evidence>
<keyword evidence="3 6" id="KW-0812">Transmembrane</keyword>
<keyword evidence="4 6" id="KW-1133">Transmembrane helix</keyword>
<keyword evidence="2" id="KW-1003">Cell membrane</keyword>
<dbReference type="EMBL" id="MTEI01000003">
    <property type="protein sequence ID" value="OQW88856.1"/>
    <property type="molecule type" value="Genomic_DNA"/>
</dbReference>
<dbReference type="Pfam" id="PF03899">
    <property type="entry name" value="ATP-synt_I"/>
    <property type="match status" value="1"/>
</dbReference>
<evidence type="ECO:0000313" key="7">
    <source>
        <dbReference type="EMBL" id="OQW88856.1"/>
    </source>
</evidence>
<feature type="transmembrane region" description="Helical" evidence="6">
    <location>
        <begin position="101"/>
        <end position="123"/>
    </location>
</feature>
<dbReference type="AlphaFoldDB" id="A0A1W9KXE3"/>
<evidence type="ECO:0000256" key="1">
    <source>
        <dbReference type="ARBA" id="ARBA00004651"/>
    </source>
</evidence>
<keyword evidence="5 6" id="KW-0472">Membrane</keyword>